<comment type="caution">
    <text evidence="2">The sequence shown here is derived from an EMBL/GenBank/DDBJ whole genome shotgun (WGS) entry which is preliminary data.</text>
</comment>
<feature type="region of interest" description="Disordered" evidence="1">
    <location>
        <begin position="1"/>
        <end position="39"/>
    </location>
</feature>
<dbReference type="EMBL" id="LCOQ01000004">
    <property type="protein sequence ID" value="KKU81003.1"/>
    <property type="molecule type" value="Genomic_DNA"/>
</dbReference>
<evidence type="ECO:0000313" key="2">
    <source>
        <dbReference type="EMBL" id="KKU81003.1"/>
    </source>
</evidence>
<feature type="compositionally biased region" description="Gly residues" evidence="1">
    <location>
        <begin position="1"/>
        <end position="10"/>
    </location>
</feature>
<organism evidence="2 3">
    <name type="scientific">Candidatus Gottesmanbacteria bacterium GW2011_GWA1_47_8</name>
    <dbReference type="NCBI Taxonomy" id="1618438"/>
    <lineage>
        <taxon>Bacteria</taxon>
        <taxon>Candidatus Gottesmaniibacteriota</taxon>
    </lineage>
</organism>
<dbReference type="AlphaFoldDB" id="A0A0G1VS53"/>
<protein>
    <submittedName>
        <fullName evidence="2">Uncharacterized protein</fullName>
    </submittedName>
</protein>
<evidence type="ECO:0000256" key="1">
    <source>
        <dbReference type="SAM" id="MobiDB-lite"/>
    </source>
</evidence>
<gene>
    <name evidence="2" type="ORF">UY08_C0004G0011</name>
</gene>
<proteinExistence type="predicted"/>
<reference evidence="2 3" key="1">
    <citation type="journal article" date="2015" name="Nature">
        <title>rRNA introns, odd ribosomes, and small enigmatic genomes across a large radiation of phyla.</title>
        <authorList>
            <person name="Brown C.T."/>
            <person name="Hug L.A."/>
            <person name="Thomas B.C."/>
            <person name="Sharon I."/>
            <person name="Castelle C.J."/>
            <person name="Singh A."/>
            <person name="Wilkins M.J."/>
            <person name="Williams K.H."/>
            <person name="Banfield J.F."/>
        </authorList>
    </citation>
    <scope>NUCLEOTIDE SEQUENCE [LARGE SCALE GENOMIC DNA]</scope>
</reference>
<accession>A0A0G1VS53</accession>
<evidence type="ECO:0000313" key="3">
    <source>
        <dbReference type="Proteomes" id="UP000034212"/>
    </source>
</evidence>
<name>A0A0G1VS53_9BACT</name>
<sequence length="73" mass="7734">MAGGAAGGSGADTVGGSSTGPTEWGSGSDVLPSREGQFPQKATLFERAQQIGERVRRFVDGVMEEFQLKRIEF</sequence>
<feature type="compositionally biased region" description="Low complexity" evidence="1">
    <location>
        <begin position="11"/>
        <end position="20"/>
    </location>
</feature>
<dbReference type="Proteomes" id="UP000034212">
    <property type="component" value="Unassembled WGS sequence"/>
</dbReference>